<sequence length="346" mass="38052">MEKILKCTAGKAKFQTRQCHVEGQQVEPKNTQMSTESDKDSGYSDVASECLSSVEQTDSEEGPTTSRWNVAKACSGQPASRPPSLVVLQNLHVGQGSSPDPNVSSWAVRPSFQLLQTSSQILLFPPTISSAKASTCIKGDKYLPILKSYTKIAPQPSHHSSNLTLPCKRKRGAEERAHNQFKRHCKGHSGSRKGSDTTSDLLDAGIQESQHSVTESSDSTKKKELDITVPCLNISLPEKESGVSSCLDTQQNLLNADQQNKSRRFQNTLDILHRSGLLDIAMKTKELARLNQVTQSQLEKLQEQVQLYVNAVESSHPQDWQILQNSLTSEGGQENTTNVSIREANI</sequence>
<proteinExistence type="predicted"/>
<feature type="compositionally biased region" description="Polar residues" evidence="2">
    <location>
        <begin position="50"/>
        <end position="66"/>
    </location>
</feature>
<protein>
    <recommendedName>
        <fullName evidence="5">CLOCK-interacting pacemaker</fullName>
    </recommendedName>
</protein>
<dbReference type="Proteomes" id="UP000812440">
    <property type="component" value="Chromosome 8_10"/>
</dbReference>
<dbReference type="GO" id="GO:0005634">
    <property type="term" value="C:nucleus"/>
    <property type="evidence" value="ECO:0007669"/>
    <property type="project" value="TreeGrafter"/>
</dbReference>
<dbReference type="GO" id="GO:0045892">
    <property type="term" value="P:negative regulation of DNA-templated transcription"/>
    <property type="evidence" value="ECO:0007669"/>
    <property type="project" value="InterPro"/>
</dbReference>
<reference evidence="3" key="1">
    <citation type="thesis" date="2020" institute="ProQuest LLC" country="789 East Eisenhower Parkway, Ann Arbor, MI, USA">
        <title>Comparative Genomics and Chromosome Evolution.</title>
        <authorList>
            <person name="Mudd A.B."/>
        </authorList>
    </citation>
    <scope>NUCLEOTIDE SEQUENCE</scope>
    <source>
        <strain evidence="3">Female2</strain>
        <tissue evidence="3">Blood</tissue>
    </source>
</reference>
<dbReference type="PANTHER" id="PTHR34648:SF1">
    <property type="entry name" value="CLOCK-INTERACTING PACEMAKER"/>
    <property type="match status" value="1"/>
</dbReference>
<evidence type="ECO:0000256" key="1">
    <source>
        <dbReference type="SAM" id="Coils"/>
    </source>
</evidence>
<dbReference type="EMBL" id="JAACNH010000003">
    <property type="protein sequence ID" value="KAG8448969.1"/>
    <property type="molecule type" value="Genomic_DNA"/>
</dbReference>
<organism evidence="3 4">
    <name type="scientific">Hymenochirus boettgeri</name>
    <name type="common">Congo dwarf clawed frog</name>
    <dbReference type="NCBI Taxonomy" id="247094"/>
    <lineage>
        <taxon>Eukaryota</taxon>
        <taxon>Metazoa</taxon>
        <taxon>Chordata</taxon>
        <taxon>Craniata</taxon>
        <taxon>Vertebrata</taxon>
        <taxon>Euteleostomi</taxon>
        <taxon>Amphibia</taxon>
        <taxon>Batrachia</taxon>
        <taxon>Anura</taxon>
        <taxon>Pipoidea</taxon>
        <taxon>Pipidae</taxon>
        <taxon>Pipinae</taxon>
        <taxon>Hymenochirus</taxon>
    </lineage>
</organism>
<feature type="coiled-coil region" evidence="1">
    <location>
        <begin position="284"/>
        <end position="311"/>
    </location>
</feature>
<evidence type="ECO:0000313" key="4">
    <source>
        <dbReference type="Proteomes" id="UP000812440"/>
    </source>
</evidence>
<comment type="caution">
    <text evidence="3">The sequence shown here is derived from an EMBL/GenBank/DDBJ whole genome shotgun (WGS) entry which is preliminary data.</text>
</comment>
<dbReference type="InterPro" id="IPR031602">
    <property type="entry name" value="CIPC"/>
</dbReference>
<dbReference type="GO" id="GO:0042754">
    <property type="term" value="P:negative regulation of circadian rhythm"/>
    <property type="evidence" value="ECO:0007669"/>
    <property type="project" value="InterPro"/>
</dbReference>
<dbReference type="PANTHER" id="PTHR34648">
    <property type="entry name" value="CLOCK-INTERACTING PACEMAKER"/>
    <property type="match status" value="1"/>
</dbReference>
<evidence type="ECO:0000256" key="2">
    <source>
        <dbReference type="SAM" id="MobiDB-lite"/>
    </source>
</evidence>
<evidence type="ECO:0000313" key="3">
    <source>
        <dbReference type="EMBL" id="KAG8448968.1"/>
    </source>
</evidence>
<feature type="compositionally biased region" description="Basic residues" evidence="2">
    <location>
        <begin position="179"/>
        <end position="191"/>
    </location>
</feature>
<accession>A0A8T2JY62</accession>
<gene>
    <name evidence="3" type="ORF">GDO86_015876</name>
</gene>
<dbReference type="Pfam" id="PF15800">
    <property type="entry name" value="CiPC"/>
    <property type="match status" value="1"/>
</dbReference>
<dbReference type="EMBL" id="JAACNH010000003">
    <property type="protein sequence ID" value="KAG8448968.1"/>
    <property type="molecule type" value="Genomic_DNA"/>
</dbReference>
<keyword evidence="1" id="KW-0175">Coiled coil</keyword>
<name>A0A8T2JY62_9PIPI</name>
<evidence type="ECO:0008006" key="5">
    <source>
        <dbReference type="Google" id="ProtNLM"/>
    </source>
</evidence>
<dbReference type="EMBL" id="JAACNH010000003">
    <property type="protein sequence ID" value="KAG8448970.1"/>
    <property type="molecule type" value="Genomic_DNA"/>
</dbReference>
<keyword evidence="4" id="KW-1185">Reference proteome</keyword>
<dbReference type="OrthoDB" id="6374619at2759"/>
<dbReference type="AlphaFoldDB" id="A0A8T2JY62"/>
<feature type="region of interest" description="Disordered" evidence="2">
    <location>
        <begin position="172"/>
        <end position="200"/>
    </location>
</feature>
<feature type="region of interest" description="Disordered" evidence="2">
    <location>
        <begin position="20"/>
        <end position="66"/>
    </location>
</feature>